<dbReference type="EMBL" id="MIGC01004452">
    <property type="protein sequence ID" value="PHJ18069.1"/>
    <property type="molecule type" value="Genomic_DNA"/>
</dbReference>
<evidence type="ECO:0000313" key="3">
    <source>
        <dbReference type="EMBL" id="PHJ18069.1"/>
    </source>
</evidence>
<dbReference type="PANTHER" id="PTHR11487">
    <property type="entry name" value="THIOESTERASE"/>
    <property type="match status" value="1"/>
</dbReference>
<dbReference type="InterPro" id="IPR001031">
    <property type="entry name" value="Thioesterase"/>
</dbReference>
<sequence length="226" mass="25210">MSSFVPGGSALKHPDFTKWIPVCVPRDLKESVILRVFCFHGAGMDVTVWSGVGTPRAPMANPLVDLCQKEDVQMLAVRLPGRSVRSHEPIPATIQECASQLLEVIEPLVSSSVPYVFVGYSMGCLVAFELCCLLAKRKEEGAKVHMPIRVIVASMSSPDTPKEIRPWPDTRYLNDKEFQEELRAWSCNEVLFQPDLWQAYSKLLRNDHNLLDAYVGTKLQTPLGGL</sequence>
<evidence type="ECO:0000256" key="1">
    <source>
        <dbReference type="ARBA" id="ARBA00007169"/>
    </source>
</evidence>
<dbReference type="RefSeq" id="XP_067919779.1">
    <property type="nucleotide sequence ID" value="XM_068068247.1"/>
</dbReference>
<dbReference type="Proteomes" id="UP000221165">
    <property type="component" value="Unassembled WGS sequence"/>
</dbReference>
<name>A0A2C6KLR9_9APIC</name>
<gene>
    <name evidence="3" type="ORF">CSUI_008108</name>
</gene>
<keyword evidence="3" id="KW-0378">Hydrolase</keyword>
<dbReference type="OrthoDB" id="541883at2759"/>
<comment type="caution">
    <text evidence="3">The sequence shown here is derived from an EMBL/GenBank/DDBJ whole genome shotgun (WGS) entry which is preliminary data.</text>
</comment>
<dbReference type="SUPFAM" id="SSF53474">
    <property type="entry name" value="alpha/beta-Hydrolases"/>
    <property type="match status" value="1"/>
</dbReference>
<dbReference type="GO" id="GO:0008610">
    <property type="term" value="P:lipid biosynthetic process"/>
    <property type="evidence" value="ECO:0007669"/>
    <property type="project" value="TreeGrafter"/>
</dbReference>
<proteinExistence type="inferred from homology"/>
<evidence type="ECO:0000259" key="2">
    <source>
        <dbReference type="Pfam" id="PF00975"/>
    </source>
</evidence>
<dbReference type="Pfam" id="PF00975">
    <property type="entry name" value="Thioesterase"/>
    <property type="match status" value="1"/>
</dbReference>
<dbReference type="PANTHER" id="PTHR11487:SF0">
    <property type="entry name" value="S-ACYL FATTY ACID SYNTHASE THIOESTERASE, MEDIUM CHAIN"/>
    <property type="match status" value="1"/>
</dbReference>
<organism evidence="3 4">
    <name type="scientific">Cystoisospora suis</name>
    <dbReference type="NCBI Taxonomy" id="483139"/>
    <lineage>
        <taxon>Eukaryota</taxon>
        <taxon>Sar</taxon>
        <taxon>Alveolata</taxon>
        <taxon>Apicomplexa</taxon>
        <taxon>Conoidasida</taxon>
        <taxon>Coccidia</taxon>
        <taxon>Eucoccidiorida</taxon>
        <taxon>Eimeriorina</taxon>
        <taxon>Sarcocystidae</taxon>
        <taxon>Cystoisospora</taxon>
    </lineage>
</organism>
<dbReference type="Gene3D" id="3.40.50.1820">
    <property type="entry name" value="alpha/beta hydrolase"/>
    <property type="match status" value="1"/>
</dbReference>
<dbReference type="AlphaFoldDB" id="A0A2C6KLR9"/>
<feature type="non-terminal residue" evidence="3">
    <location>
        <position position="226"/>
    </location>
</feature>
<dbReference type="VEuPathDB" id="ToxoDB:CSUI_008108"/>
<comment type="similarity">
    <text evidence="1">Belongs to the thioesterase family.</text>
</comment>
<dbReference type="GeneID" id="94431458"/>
<feature type="domain" description="Thioesterase" evidence="2">
    <location>
        <begin position="71"/>
        <end position="214"/>
    </location>
</feature>
<keyword evidence="4" id="KW-1185">Reference proteome</keyword>
<dbReference type="InterPro" id="IPR029058">
    <property type="entry name" value="AB_hydrolase_fold"/>
</dbReference>
<evidence type="ECO:0000313" key="4">
    <source>
        <dbReference type="Proteomes" id="UP000221165"/>
    </source>
</evidence>
<dbReference type="InterPro" id="IPR012223">
    <property type="entry name" value="TEII"/>
</dbReference>
<reference evidence="3 4" key="1">
    <citation type="journal article" date="2017" name="Int. J. Parasitol.">
        <title>The genome of the protozoan parasite Cystoisospora suis and a reverse vaccinology approach to identify vaccine candidates.</title>
        <authorList>
            <person name="Palmieri N."/>
            <person name="Shrestha A."/>
            <person name="Ruttkowski B."/>
            <person name="Beck T."/>
            <person name="Vogl C."/>
            <person name="Tomley F."/>
            <person name="Blake D.P."/>
            <person name="Joachim A."/>
        </authorList>
    </citation>
    <scope>NUCLEOTIDE SEQUENCE [LARGE SCALE GENOMIC DNA]</scope>
    <source>
        <strain evidence="3 4">Wien I</strain>
    </source>
</reference>
<accession>A0A2C6KLR9</accession>
<dbReference type="GO" id="GO:0016787">
    <property type="term" value="F:hydrolase activity"/>
    <property type="evidence" value="ECO:0007669"/>
    <property type="project" value="UniProtKB-KW"/>
</dbReference>
<protein>
    <submittedName>
        <fullName evidence="3">Alpha beta-hydrolase</fullName>
    </submittedName>
</protein>